<reference evidence="1 2" key="2">
    <citation type="journal article" date="2007" name="BMC Biol.">
        <title>A 100%-complete sequence reveals unusually simple genomic features in the hot-spring red alga Cyanidioschyzon merolae.</title>
        <authorList>
            <person name="Nozaki H."/>
            <person name="Takano H."/>
            <person name="Misumi O."/>
            <person name="Terasawa K."/>
            <person name="Matsuzaki M."/>
            <person name="Maruyama S."/>
            <person name="Nishida K."/>
            <person name="Yagisawa F."/>
            <person name="Yoshida Y."/>
            <person name="Fujiwara T."/>
            <person name="Takio S."/>
            <person name="Tamura K."/>
            <person name="Chung S.J."/>
            <person name="Nakamura S."/>
            <person name="Kuroiwa H."/>
            <person name="Tanaka K."/>
            <person name="Sato N."/>
            <person name="Kuroiwa T."/>
        </authorList>
    </citation>
    <scope>NUCLEOTIDE SEQUENCE [LARGE SCALE GENOMIC DNA]</scope>
    <source>
        <strain evidence="1 2">10D</strain>
    </source>
</reference>
<dbReference type="Gramene" id="CMJ153CT">
    <property type="protein sequence ID" value="CMJ153CT"/>
    <property type="gene ID" value="CMJ153C"/>
</dbReference>
<dbReference type="Proteomes" id="UP000007014">
    <property type="component" value="Chromosome 10"/>
</dbReference>
<evidence type="ECO:0000313" key="2">
    <source>
        <dbReference type="Proteomes" id="UP000007014"/>
    </source>
</evidence>
<keyword evidence="2" id="KW-1185">Reference proteome</keyword>
<dbReference type="GeneID" id="16993937"/>
<dbReference type="EMBL" id="AP006492">
    <property type="protein sequence ID" value="BAM80280.1"/>
    <property type="molecule type" value="Genomic_DNA"/>
</dbReference>
<evidence type="ECO:0000313" key="1">
    <source>
        <dbReference type="EMBL" id="BAM80280.1"/>
    </source>
</evidence>
<sequence>MTGKPPRKRNPQSEVRALSIAATATAAAGAADAGKNAASSVSAADLPPSCRLYEAITGIGGGALTPVGTRGEGAGGAPSSSSSLSPLFLQPYLFARPSPCLEHEFERIGAEAPRWLAAPPVVDDELEWDILGDLFRPLYIDTEETQQWETVLNQAGTTRCLPGAPQATCASTICQHYLKALSQEMSRATTEYATLDGGDDAQTRLSPTDTLHLRRNAFATLVYASPIVFEPMDYVVLLEWVMQGVSETGATPNASIPESVELGLVTLEIAVPCILYRWLRRQPCVSTAARVSCRERLLPDGLVELARVACRCAQIRERFLFPDWVAWLREHLRLAPRAGLAGRWLEFELMRMY</sequence>
<protein>
    <submittedName>
        <fullName evidence="1">Uncharacterized protein</fullName>
    </submittedName>
</protein>
<dbReference type="AlphaFoldDB" id="M1V595"/>
<dbReference type="KEGG" id="cme:CYME_CMJ153C"/>
<dbReference type="OrthoDB" id="10500035at2759"/>
<gene>
    <name evidence="1" type="ORF">CYME_CMJ153C</name>
</gene>
<dbReference type="HOGENOM" id="CLU_786100_0_0_1"/>
<proteinExistence type="predicted"/>
<organism evidence="1 2">
    <name type="scientific">Cyanidioschyzon merolae (strain NIES-3377 / 10D)</name>
    <name type="common">Unicellular red alga</name>
    <dbReference type="NCBI Taxonomy" id="280699"/>
    <lineage>
        <taxon>Eukaryota</taxon>
        <taxon>Rhodophyta</taxon>
        <taxon>Bangiophyceae</taxon>
        <taxon>Cyanidiales</taxon>
        <taxon>Cyanidiaceae</taxon>
        <taxon>Cyanidioschyzon</taxon>
    </lineage>
</organism>
<accession>M1V595</accession>
<dbReference type="RefSeq" id="XP_005534887.1">
    <property type="nucleotide sequence ID" value="XM_005534830.1"/>
</dbReference>
<reference evidence="1 2" key="1">
    <citation type="journal article" date="2004" name="Nature">
        <title>Genome sequence of the ultrasmall unicellular red alga Cyanidioschyzon merolae 10D.</title>
        <authorList>
            <person name="Matsuzaki M."/>
            <person name="Misumi O."/>
            <person name="Shin-i T."/>
            <person name="Maruyama S."/>
            <person name="Takahara M."/>
            <person name="Miyagishima S."/>
            <person name="Mori T."/>
            <person name="Nishida K."/>
            <person name="Yagisawa F."/>
            <person name="Nishida K."/>
            <person name="Yoshida Y."/>
            <person name="Nishimura Y."/>
            <person name="Nakao S."/>
            <person name="Kobayashi T."/>
            <person name="Momoyama Y."/>
            <person name="Higashiyama T."/>
            <person name="Minoda A."/>
            <person name="Sano M."/>
            <person name="Nomoto H."/>
            <person name="Oishi K."/>
            <person name="Hayashi H."/>
            <person name="Ohta F."/>
            <person name="Nishizaka S."/>
            <person name="Haga S."/>
            <person name="Miura S."/>
            <person name="Morishita T."/>
            <person name="Kabeya Y."/>
            <person name="Terasawa K."/>
            <person name="Suzuki Y."/>
            <person name="Ishii Y."/>
            <person name="Asakawa S."/>
            <person name="Takano H."/>
            <person name="Ohta N."/>
            <person name="Kuroiwa H."/>
            <person name="Tanaka K."/>
            <person name="Shimizu N."/>
            <person name="Sugano S."/>
            <person name="Sato N."/>
            <person name="Nozaki H."/>
            <person name="Ogasawara N."/>
            <person name="Kohara Y."/>
            <person name="Kuroiwa T."/>
        </authorList>
    </citation>
    <scope>NUCLEOTIDE SEQUENCE [LARGE SCALE GENOMIC DNA]</scope>
    <source>
        <strain evidence="1 2">10D</strain>
    </source>
</reference>
<name>M1V595_CYAM1</name>